<feature type="compositionally biased region" description="Low complexity" evidence="4">
    <location>
        <begin position="26"/>
        <end position="72"/>
    </location>
</feature>
<dbReference type="SUPFAM" id="SSF47473">
    <property type="entry name" value="EF-hand"/>
    <property type="match status" value="1"/>
</dbReference>
<dbReference type="EMBL" id="ALBS01000295">
    <property type="protein sequence ID" value="EJT46350.1"/>
    <property type="molecule type" value="Genomic_DNA"/>
</dbReference>
<keyword evidence="5" id="KW-0812">Transmembrane</keyword>
<dbReference type="KEGG" id="tasa:A1Q1_04997"/>
<dbReference type="GO" id="GO:0005509">
    <property type="term" value="F:calcium ion binding"/>
    <property type="evidence" value="ECO:0007669"/>
    <property type="project" value="InterPro"/>
</dbReference>
<accession>J4U7M9</accession>
<dbReference type="HOGENOM" id="CLU_010480_3_0_1"/>
<feature type="compositionally biased region" description="Polar residues" evidence="4">
    <location>
        <begin position="73"/>
        <end position="82"/>
    </location>
</feature>
<keyword evidence="3 5" id="KW-0472">Membrane</keyword>
<dbReference type="Pfam" id="PF25886">
    <property type="entry name" value="Msy1"/>
    <property type="match status" value="1"/>
</dbReference>
<dbReference type="InterPro" id="IPR058650">
    <property type="entry name" value="Msy1/2-like"/>
</dbReference>
<feature type="transmembrane region" description="Helical" evidence="5">
    <location>
        <begin position="627"/>
        <end position="645"/>
    </location>
</feature>
<dbReference type="OrthoDB" id="544685at2759"/>
<feature type="transmembrane region" description="Helical" evidence="5">
    <location>
        <begin position="657"/>
        <end position="682"/>
    </location>
</feature>
<feature type="compositionally biased region" description="Gly residues" evidence="4">
    <location>
        <begin position="1"/>
        <end position="13"/>
    </location>
</feature>
<evidence type="ECO:0000313" key="8">
    <source>
        <dbReference type="Proteomes" id="UP000002748"/>
    </source>
</evidence>
<feature type="transmembrane region" description="Helical" evidence="5">
    <location>
        <begin position="255"/>
        <end position="279"/>
    </location>
</feature>
<sequence>MEDGGGGGYGGGSSPYAQRAEGGGQQAAPADTYVQQSQPSQAQQQQQAYAAYAAATASGSGSGGNSEAQGSSNTGNQESTTGFVFPVHKGPIPTAAPIPQTAPPPARPAPASEPAALQSPFGGAANAHVHYPPQKMNINQHKGFQSVPLNDDPERGYAEELAQPQPHTYARKSKLGFIPLGPSRNNSVGSFGTSINEKESTAASPQQKQKRRLSSADWETFNSSTSKHKNLQFADGDFGKGAFAKFWLWALNRSFVFRWAIFIIPILAIFWIPGIIWAAGRRDAEVWNVKLLWWSIWLTIAWLGFWAAKLVCMAIPHIYKQTIVVIAPAAGKYTDVVRNLGKYFKYVLWSLAIWIAWNPIIINHCQRYVDGRLETYQDAAKANASLANATLLDNWGDAPETSGWSNISLAGKIIFGVWLCTLIQLAEKLIVQLIAFKFHEDSYADRIDEQKFQVKALTQLYMNSHDIPGRSDTLKDHDTIKTERSQAPKKAVRKALREVKKFAQNTSNAIGTVASEMTGSTTLQTNSPTNKVKAALQSANKSKALARRLFYSYRKPGSDHLVIDDIARFFPDLETAERAFGIFDRDGNGDATRDEIDASLLEIHTERLSLEASMRDLDGAVRRLDDILMCIVTVIWVLIFATMITQKISSLVSSASAALLSLSWVLGPTFQEVLGACIFLFVKHPYDVGDRVDIDTNQYTVVKMELMSSSFRRLDGKFVWIGHDVLRTKVIENIRRSGATSETFTFDVDFQTPFDKLQELRAVMLRFVKDNPRDYLPIFDVMVDDYNGQSKMTLKADIRYKSNWQQGALKVQRRNKWVCELKQALHNLEIWGPLGMGNPDRLLTDRVTMVPYDEYKESLLEQQAPSSPPPSFRAATAGKGLSGRHNEDTNLWGEVTYEDESRGPSRAPSPGPNSAFHIGTPPRVTSPGPSSTFRIGTPPIRGSSHQMPSAPGPAPYTQRRI</sequence>
<dbReference type="PANTHER" id="PTHR31323:SF15">
    <property type="entry name" value="MECHANOSENSITIVE ION CHANNEL PROTEIN MSY1"/>
    <property type="match status" value="1"/>
</dbReference>
<dbReference type="InterPro" id="IPR010920">
    <property type="entry name" value="LSM_dom_sf"/>
</dbReference>
<dbReference type="SUPFAM" id="SSF50182">
    <property type="entry name" value="Sm-like ribonucleoproteins"/>
    <property type="match status" value="1"/>
</dbReference>
<comment type="caution">
    <text evidence="7">The sequence shown here is derived from an EMBL/GenBank/DDBJ whole genome shotgun (WGS) entry which is preliminary data.</text>
</comment>
<dbReference type="Proteomes" id="UP000002748">
    <property type="component" value="Unassembled WGS sequence"/>
</dbReference>
<dbReference type="Pfam" id="PF00924">
    <property type="entry name" value="MS_channel_2nd"/>
    <property type="match status" value="1"/>
</dbReference>
<dbReference type="GO" id="GO:0006874">
    <property type="term" value="P:intracellular calcium ion homeostasis"/>
    <property type="evidence" value="ECO:0007669"/>
    <property type="project" value="TreeGrafter"/>
</dbReference>
<dbReference type="GeneID" id="25988509"/>
<feature type="region of interest" description="Disordered" evidence="4">
    <location>
        <begin position="188"/>
        <end position="219"/>
    </location>
</feature>
<evidence type="ECO:0000256" key="5">
    <source>
        <dbReference type="SAM" id="Phobius"/>
    </source>
</evidence>
<dbReference type="PANTHER" id="PTHR31323">
    <property type="entry name" value="MECHANOSENSITIVE ION CHANNEL PROTEIN MSY2"/>
    <property type="match status" value="1"/>
</dbReference>
<organism evidence="7 8">
    <name type="scientific">Trichosporon asahii var. asahii (strain ATCC 90039 / CBS 2479 / JCM 2466 / KCTC 7840 / NBRC 103889/ NCYC 2677 / UAMH 7654)</name>
    <name type="common">Yeast</name>
    <dbReference type="NCBI Taxonomy" id="1186058"/>
    <lineage>
        <taxon>Eukaryota</taxon>
        <taxon>Fungi</taxon>
        <taxon>Dikarya</taxon>
        <taxon>Basidiomycota</taxon>
        <taxon>Agaricomycotina</taxon>
        <taxon>Tremellomycetes</taxon>
        <taxon>Trichosporonales</taxon>
        <taxon>Trichosporonaceae</taxon>
        <taxon>Trichosporon</taxon>
    </lineage>
</organism>
<dbReference type="InterPro" id="IPR011992">
    <property type="entry name" value="EF-hand-dom_pair"/>
</dbReference>
<evidence type="ECO:0000256" key="3">
    <source>
        <dbReference type="PIRNR" id="PIRNR017209"/>
    </source>
</evidence>
<keyword evidence="5" id="KW-1133">Transmembrane helix</keyword>
<name>J4U7M9_TRIAS</name>
<dbReference type="VEuPathDB" id="FungiDB:A1Q1_04997"/>
<dbReference type="AlphaFoldDB" id="J4U7M9"/>
<feature type="domain" description="EF-hand" evidence="6">
    <location>
        <begin position="571"/>
        <end position="606"/>
    </location>
</feature>
<protein>
    <recommendedName>
        <fullName evidence="3">Mechanosensitive ion channel protein</fullName>
    </recommendedName>
</protein>
<feature type="transmembrane region" description="Helical" evidence="5">
    <location>
        <begin position="291"/>
        <end position="312"/>
    </location>
</feature>
<feature type="compositionally biased region" description="Polar residues" evidence="4">
    <location>
        <begin position="188"/>
        <end position="207"/>
    </location>
</feature>
<dbReference type="PIRSF" id="PIRSF017209">
    <property type="entry name" value="Memb_At2g17000_prd"/>
    <property type="match status" value="1"/>
</dbReference>
<dbReference type="Gene3D" id="1.10.238.10">
    <property type="entry name" value="EF-hand"/>
    <property type="match status" value="1"/>
</dbReference>
<evidence type="ECO:0000313" key="7">
    <source>
        <dbReference type="EMBL" id="EJT46350.1"/>
    </source>
</evidence>
<dbReference type="GO" id="GO:0005789">
    <property type="term" value="C:endoplasmic reticulum membrane"/>
    <property type="evidence" value="ECO:0007669"/>
    <property type="project" value="UniProtKB-SubCell"/>
</dbReference>
<feature type="compositionally biased region" description="Pro residues" evidence="4">
    <location>
        <begin position="94"/>
        <end position="108"/>
    </location>
</feature>
<dbReference type="InterPro" id="IPR016688">
    <property type="entry name" value="MscS-like_plants/fungi"/>
</dbReference>
<dbReference type="RefSeq" id="XP_014177279.1">
    <property type="nucleotide sequence ID" value="XM_014321804.1"/>
</dbReference>
<dbReference type="GO" id="GO:0005262">
    <property type="term" value="F:calcium channel activity"/>
    <property type="evidence" value="ECO:0007669"/>
    <property type="project" value="TreeGrafter"/>
</dbReference>
<keyword evidence="3" id="KW-0256">Endoplasmic reticulum</keyword>
<comment type="subcellular location">
    <subcellularLocation>
        <location evidence="1">Endomembrane system</location>
        <topology evidence="1">Multi-pass membrane protein</topology>
    </subcellularLocation>
    <subcellularLocation>
        <location evidence="3">Endoplasmic reticulum membrane</location>
    </subcellularLocation>
</comment>
<proteinExistence type="inferred from homology"/>
<feature type="compositionally biased region" description="Low complexity" evidence="4">
    <location>
        <begin position="904"/>
        <end position="915"/>
    </location>
</feature>
<evidence type="ECO:0000256" key="4">
    <source>
        <dbReference type="SAM" id="MobiDB-lite"/>
    </source>
</evidence>
<dbReference type="InterPro" id="IPR006685">
    <property type="entry name" value="MscS_channel_2nd"/>
</dbReference>
<comment type="similarity">
    <text evidence="2 3">Belongs to the MscS (TC 1.A.23) family.</text>
</comment>
<reference evidence="7 8" key="1">
    <citation type="journal article" date="2012" name="Eukaryot. Cell">
        <title>Draft genome sequence of CBS 2479, the standard type strain of Trichosporon asahii.</title>
        <authorList>
            <person name="Yang R.Y."/>
            <person name="Li H.T."/>
            <person name="Zhu H."/>
            <person name="Zhou G.P."/>
            <person name="Wang M."/>
            <person name="Wang L."/>
        </authorList>
    </citation>
    <scope>NUCLEOTIDE SEQUENCE [LARGE SCALE GENOMIC DNA]</scope>
    <source>
        <strain evidence="8">ATCC 90039 / CBS 2479 / JCM 2466 / KCTC 7840 / NCYC 2677 / UAMH 7654</strain>
    </source>
</reference>
<evidence type="ECO:0000256" key="1">
    <source>
        <dbReference type="ARBA" id="ARBA00004127"/>
    </source>
</evidence>
<feature type="region of interest" description="Disordered" evidence="4">
    <location>
        <begin position="1"/>
        <end position="129"/>
    </location>
</feature>
<dbReference type="InterPro" id="IPR002048">
    <property type="entry name" value="EF_hand_dom"/>
</dbReference>
<evidence type="ECO:0000259" key="6">
    <source>
        <dbReference type="PROSITE" id="PS50222"/>
    </source>
</evidence>
<dbReference type="PROSITE" id="PS50222">
    <property type="entry name" value="EF_HAND_2"/>
    <property type="match status" value="1"/>
</dbReference>
<gene>
    <name evidence="7" type="ORF">A1Q1_04997</name>
</gene>
<feature type="region of interest" description="Disordered" evidence="4">
    <location>
        <begin position="859"/>
        <end position="961"/>
    </location>
</feature>
<evidence type="ECO:0000256" key="2">
    <source>
        <dbReference type="ARBA" id="ARBA00008017"/>
    </source>
</evidence>